<evidence type="ECO:0000256" key="2">
    <source>
        <dbReference type="ARBA" id="ARBA00022730"/>
    </source>
</evidence>
<evidence type="ECO:0000313" key="10">
    <source>
        <dbReference type="EMBL" id="AXK51008.1"/>
    </source>
</evidence>
<evidence type="ECO:0000256" key="6">
    <source>
        <dbReference type="ARBA" id="ARBA00035243"/>
    </source>
</evidence>
<dbReference type="GO" id="GO:0003735">
    <property type="term" value="F:structural constituent of ribosome"/>
    <property type="evidence" value="ECO:0007669"/>
    <property type="project" value="UniProtKB-UniRule"/>
</dbReference>
<proteinExistence type="inferred from homology"/>
<protein>
    <recommendedName>
        <fullName evidence="6 7">Large ribosomal subunit protein uL3</fullName>
    </recommendedName>
</protein>
<keyword evidence="5 7" id="KW-0687">Ribonucleoprotein</keyword>
<dbReference type="Gene3D" id="3.30.160.810">
    <property type="match status" value="1"/>
</dbReference>
<evidence type="ECO:0000256" key="1">
    <source>
        <dbReference type="ARBA" id="ARBA00006540"/>
    </source>
</evidence>
<dbReference type="GO" id="GO:0022625">
    <property type="term" value="C:cytosolic large ribosomal subunit"/>
    <property type="evidence" value="ECO:0007669"/>
    <property type="project" value="TreeGrafter"/>
</dbReference>
<evidence type="ECO:0000256" key="8">
    <source>
        <dbReference type="RuleBase" id="RU003905"/>
    </source>
</evidence>
<dbReference type="FunFam" id="2.40.30.10:FF:000004">
    <property type="entry name" value="50S ribosomal protein L3"/>
    <property type="match status" value="1"/>
</dbReference>
<reference evidence="10 11" key="1">
    <citation type="submission" date="2018-07" db="EMBL/GenBank/DDBJ databases">
        <title>Complete genome sequence of Spiroplasma alleghenense PLHS-1 (ATCC 51752).</title>
        <authorList>
            <person name="Chou L."/>
            <person name="Lee T.-Y."/>
            <person name="Tsai Y.-M."/>
            <person name="Kuo C.-H."/>
        </authorList>
    </citation>
    <scope>NUCLEOTIDE SEQUENCE [LARGE SCALE GENOMIC DNA]</scope>
    <source>
        <strain evidence="10 11">PLHS-1</strain>
    </source>
</reference>
<dbReference type="Gene3D" id="2.40.30.10">
    <property type="entry name" value="Translation factors"/>
    <property type="match status" value="1"/>
</dbReference>
<comment type="function">
    <text evidence="7 9">One of the primary rRNA binding proteins, it binds directly near the 3'-end of the 23S rRNA, where it nucleates assembly of the 50S subunit.</text>
</comment>
<dbReference type="InterPro" id="IPR000597">
    <property type="entry name" value="Ribosomal_uL3"/>
</dbReference>
<evidence type="ECO:0000313" key="11">
    <source>
        <dbReference type="Proteomes" id="UP000254792"/>
    </source>
</evidence>
<evidence type="ECO:0000256" key="7">
    <source>
        <dbReference type="HAMAP-Rule" id="MF_01325"/>
    </source>
</evidence>
<comment type="subunit">
    <text evidence="7 9">Part of the 50S ribosomal subunit. Forms a cluster with proteins L14 and L19.</text>
</comment>
<dbReference type="InterPro" id="IPR019926">
    <property type="entry name" value="Ribosomal_uL3_CS"/>
</dbReference>
<dbReference type="NCBIfam" id="TIGR03625">
    <property type="entry name" value="L3_bact"/>
    <property type="match status" value="1"/>
</dbReference>
<dbReference type="SUPFAM" id="SSF50447">
    <property type="entry name" value="Translation proteins"/>
    <property type="match status" value="1"/>
</dbReference>
<dbReference type="GO" id="GO:0019843">
    <property type="term" value="F:rRNA binding"/>
    <property type="evidence" value="ECO:0007669"/>
    <property type="project" value="UniProtKB-UniRule"/>
</dbReference>
<dbReference type="Pfam" id="PF00297">
    <property type="entry name" value="Ribosomal_L3"/>
    <property type="match status" value="1"/>
</dbReference>
<comment type="similarity">
    <text evidence="1 7 8">Belongs to the universal ribosomal protein uL3 family.</text>
</comment>
<dbReference type="KEGG" id="salx:SALLE_v1c03340"/>
<dbReference type="HAMAP" id="MF_01325_B">
    <property type="entry name" value="Ribosomal_uL3_B"/>
    <property type="match status" value="1"/>
</dbReference>
<dbReference type="GO" id="GO:0006412">
    <property type="term" value="P:translation"/>
    <property type="evidence" value="ECO:0007669"/>
    <property type="project" value="UniProtKB-UniRule"/>
</dbReference>
<keyword evidence="4 7" id="KW-0689">Ribosomal protein</keyword>
<name>A0A345Z329_9MOLU</name>
<dbReference type="Proteomes" id="UP000254792">
    <property type="component" value="Chromosome"/>
</dbReference>
<dbReference type="FunFam" id="3.30.160.810:FF:000001">
    <property type="entry name" value="50S ribosomal protein L3"/>
    <property type="match status" value="1"/>
</dbReference>
<dbReference type="AlphaFoldDB" id="A0A345Z329"/>
<organism evidence="10 11">
    <name type="scientific">Spiroplasma alleghenense</name>
    <dbReference type="NCBI Taxonomy" id="216931"/>
    <lineage>
        <taxon>Bacteria</taxon>
        <taxon>Bacillati</taxon>
        <taxon>Mycoplasmatota</taxon>
        <taxon>Mollicutes</taxon>
        <taxon>Entomoplasmatales</taxon>
        <taxon>Spiroplasmataceae</taxon>
        <taxon>Spiroplasma</taxon>
    </lineage>
</organism>
<accession>A0A345Z329</accession>
<dbReference type="PANTHER" id="PTHR11229:SF16">
    <property type="entry name" value="LARGE RIBOSOMAL SUBUNIT PROTEIN UL3C"/>
    <property type="match status" value="1"/>
</dbReference>
<dbReference type="InterPro" id="IPR019927">
    <property type="entry name" value="Ribosomal_uL3_bac/org-type"/>
</dbReference>
<evidence type="ECO:0000256" key="3">
    <source>
        <dbReference type="ARBA" id="ARBA00022884"/>
    </source>
</evidence>
<dbReference type="InterPro" id="IPR009000">
    <property type="entry name" value="Transl_B-barrel_sf"/>
</dbReference>
<evidence type="ECO:0000256" key="5">
    <source>
        <dbReference type="ARBA" id="ARBA00023274"/>
    </source>
</evidence>
<dbReference type="PROSITE" id="PS00474">
    <property type="entry name" value="RIBOSOMAL_L3"/>
    <property type="match status" value="1"/>
</dbReference>
<keyword evidence="2 7" id="KW-0699">rRNA-binding</keyword>
<gene>
    <name evidence="7 10" type="primary">rplC</name>
    <name evidence="10" type="ORF">SALLE_v1c03340</name>
</gene>
<dbReference type="PANTHER" id="PTHR11229">
    <property type="entry name" value="50S RIBOSOMAL PROTEIN L3"/>
    <property type="match status" value="1"/>
</dbReference>
<evidence type="ECO:0000256" key="9">
    <source>
        <dbReference type="RuleBase" id="RU003906"/>
    </source>
</evidence>
<dbReference type="EMBL" id="CP031376">
    <property type="protein sequence ID" value="AXK51008.1"/>
    <property type="molecule type" value="Genomic_DNA"/>
</dbReference>
<sequence>MKGILGRKLEMTQVFTENGKLLPVTVIEVQPNKVLQVKTVEKDGYQALKLGVQDKRQNLVNKPSMGNFKKANSNPKRFVKEIRDMNGFEMGSEINLSDLFVAGQFVDVTGVSKGKGFAGAIKRHNYSRGPMGHGSGYHRGIGSMGAIINRIFKSKKMAGHMGHEQVTIQNLEVIFIDSARNLLLVKGSVPGPKKQFVRIQENVKGIKTKEAVKLLMRKSMEESNLVTPKTTSEAIAEEVAVETPVVEEVAVETPVVEEVAVETPVVEEAAVEESTNSEVE</sequence>
<keyword evidence="3 7" id="KW-0694">RNA-binding</keyword>
<evidence type="ECO:0000256" key="4">
    <source>
        <dbReference type="ARBA" id="ARBA00022980"/>
    </source>
</evidence>
<keyword evidence="11" id="KW-1185">Reference proteome</keyword>
<dbReference type="RefSeq" id="WP_115557924.1">
    <property type="nucleotide sequence ID" value="NZ_CP031376.1"/>
</dbReference>
<dbReference type="OrthoDB" id="9806135at2"/>